<evidence type="ECO:0000313" key="2">
    <source>
        <dbReference type="EMBL" id="QEC61050.1"/>
    </source>
</evidence>
<dbReference type="EMBL" id="CP042436">
    <property type="protein sequence ID" value="QEC61050.1"/>
    <property type="molecule type" value="Genomic_DNA"/>
</dbReference>
<organism evidence="2 3">
    <name type="scientific">Mucilaginibacter ginsenosidivorans</name>
    <dbReference type="NCBI Taxonomy" id="398053"/>
    <lineage>
        <taxon>Bacteria</taxon>
        <taxon>Pseudomonadati</taxon>
        <taxon>Bacteroidota</taxon>
        <taxon>Sphingobacteriia</taxon>
        <taxon>Sphingobacteriales</taxon>
        <taxon>Sphingobacteriaceae</taxon>
        <taxon>Mucilaginibacter</taxon>
    </lineage>
</organism>
<name>A0A5B8UPP6_9SPHI</name>
<proteinExistence type="predicted"/>
<protein>
    <recommendedName>
        <fullName evidence="4">Lipoprotein</fullName>
    </recommendedName>
</protein>
<dbReference type="PROSITE" id="PS51257">
    <property type="entry name" value="PROKAR_LIPOPROTEIN"/>
    <property type="match status" value="1"/>
</dbReference>
<dbReference type="AlphaFoldDB" id="A0A5B8UPP6"/>
<sequence>MKKLLPVILLLLGACVYSARQSDADGAAEKYTRDLLGNPRYLETVGFSALEKHRYVTPLDSSLNYAHISPNDHQKMEQYVDSENYQRPDRAPGNIRQLDSIEHNKLIYYTLDYSFRIDSMGHKKLKKYHFELDTAFKVLKMADITYGRDTR</sequence>
<feature type="chain" id="PRO_5023055294" description="Lipoprotein" evidence="1">
    <location>
        <begin position="20"/>
        <end position="151"/>
    </location>
</feature>
<keyword evidence="3" id="KW-1185">Reference proteome</keyword>
<dbReference type="RefSeq" id="WP_147029629.1">
    <property type="nucleotide sequence ID" value="NZ_CP042436.1"/>
</dbReference>
<keyword evidence="1" id="KW-0732">Signal</keyword>
<reference evidence="2 3" key="1">
    <citation type="journal article" date="2017" name="Curr. Microbiol.">
        <title>Mucilaginibacter ginsenosidivorans sp. nov., Isolated from Soil of Ginseng Field.</title>
        <authorList>
            <person name="Kim M.M."/>
            <person name="Siddiqi M.Z."/>
            <person name="Im W.T."/>
        </authorList>
    </citation>
    <scope>NUCLEOTIDE SEQUENCE [LARGE SCALE GENOMIC DNA]</scope>
    <source>
        <strain evidence="2 3">Gsoil 3017</strain>
    </source>
</reference>
<feature type="signal peptide" evidence="1">
    <location>
        <begin position="1"/>
        <end position="19"/>
    </location>
</feature>
<gene>
    <name evidence="2" type="ORF">FRZ54_00130</name>
</gene>
<dbReference type="Proteomes" id="UP000321479">
    <property type="component" value="Chromosome"/>
</dbReference>
<dbReference type="KEGG" id="mgin:FRZ54_00130"/>
<evidence type="ECO:0000313" key="3">
    <source>
        <dbReference type="Proteomes" id="UP000321479"/>
    </source>
</evidence>
<evidence type="ECO:0008006" key="4">
    <source>
        <dbReference type="Google" id="ProtNLM"/>
    </source>
</evidence>
<evidence type="ECO:0000256" key="1">
    <source>
        <dbReference type="SAM" id="SignalP"/>
    </source>
</evidence>
<accession>A0A5B8UPP6</accession>